<gene>
    <name evidence="2" type="ORF">A2774_01675</name>
</gene>
<name>A0A1F7GAX0_9BACT</name>
<dbReference type="SUPFAM" id="SSF52972">
    <property type="entry name" value="ITPase-like"/>
    <property type="match status" value="1"/>
</dbReference>
<proteinExistence type="predicted"/>
<comment type="caution">
    <text evidence="2">The sequence shown here is derived from an EMBL/GenBank/DDBJ whole genome shotgun (WGS) entry which is preliminary data.</text>
</comment>
<keyword evidence="1" id="KW-0378">Hydrolase</keyword>
<evidence type="ECO:0000313" key="3">
    <source>
        <dbReference type="Proteomes" id="UP000177208"/>
    </source>
</evidence>
<dbReference type="Proteomes" id="UP000177208">
    <property type="component" value="Unassembled WGS sequence"/>
</dbReference>
<organism evidence="2 3">
    <name type="scientific">Candidatus Roizmanbacteria bacterium RIFCSPHIGHO2_01_FULL_39_12c</name>
    <dbReference type="NCBI Taxonomy" id="1802031"/>
    <lineage>
        <taxon>Bacteria</taxon>
        <taxon>Candidatus Roizmaniibacteriota</taxon>
    </lineage>
</organism>
<dbReference type="InterPro" id="IPR002637">
    <property type="entry name" value="RdgB/HAM1"/>
</dbReference>
<protein>
    <recommendedName>
        <fullName evidence="4">Non-canonical purine NTP pyrophosphatase</fullName>
    </recommendedName>
</protein>
<dbReference type="GO" id="GO:0009143">
    <property type="term" value="P:nucleoside triphosphate catabolic process"/>
    <property type="evidence" value="ECO:0007669"/>
    <property type="project" value="InterPro"/>
</dbReference>
<dbReference type="CDD" id="cd00515">
    <property type="entry name" value="HAM1"/>
    <property type="match status" value="1"/>
</dbReference>
<evidence type="ECO:0000313" key="2">
    <source>
        <dbReference type="EMBL" id="OGK16063.1"/>
    </source>
</evidence>
<evidence type="ECO:0000256" key="1">
    <source>
        <dbReference type="ARBA" id="ARBA00022801"/>
    </source>
</evidence>
<sequence>MNKLLLATHNPAKIRELKLGLQELKKSGIKLVTLKSLKIRSKPRETGKTFRENAVIKARYYANLSRLPTVADDGGLSIPFLRNEPGVRSRRWLGFEASDEQLINYTLSQLKGVSLKLRRAYLETCICFYKPGYNPQGLIKNEPANPEGCVICEQEKIHGYIAEKPCPQYAKGFPYRALLIVKKFNKYYDELTEVEHQAINHRLKALKRLVKKIKSNIIK</sequence>
<dbReference type="EMBL" id="MFZG01000027">
    <property type="protein sequence ID" value="OGK16063.1"/>
    <property type="molecule type" value="Genomic_DNA"/>
</dbReference>
<reference evidence="2 3" key="1">
    <citation type="journal article" date="2016" name="Nat. Commun.">
        <title>Thousands of microbial genomes shed light on interconnected biogeochemical processes in an aquifer system.</title>
        <authorList>
            <person name="Anantharaman K."/>
            <person name="Brown C.T."/>
            <person name="Hug L.A."/>
            <person name="Sharon I."/>
            <person name="Castelle C.J."/>
            <person name="Probst A.J."/>
            <person name="Thomas B.C."/>
            <person name="Singh A."/>
            <person name="Wilkins M.J."/>
            <person name="Karaoz U."/>
            <person name="Brodie E.L."/>
            <person name="Williams K.H."/>
            <person name="Hubbard S.S."/>
            <person name="Banfield J.F."/>
        </authorList>
    </citation>
    <scope>NUCLEOTIDE SEQUENCE [LARGE SCALE GENOMIC DNA]</scope>
</reference>
<dbReference type="Gene3D" id="3.90.950.10">
    <property type="match status" value="1"/>
</dbReference>
<accession>A0A1F7GAX0</accession>
<dbReference type="AlphaFoldDB" id="A0A1F7GAX0"/>
<dbReference type="GO" id="GO:0047429">
    <property type="term" value="F:nucleoside triphosphate diphosphatase activity"/>
    <property type="evidence" value="ECO:0007669"/>
    <property type="project" value="InterPro"/>
</dbReference>
<evidence type="ECO:0008006" key="4">
    <source>
        <dbReference type="Google" id="ProtNLM"/>
    </source>
</evidence>
<dbReference type="Pfam" id="PF01725">
    <property type="entry name" value="Ham1p_like"/>
    <property type="match status" value="1"/>
</dbReference>
<dbReference type="InterPro" id="IPR029001">
    <property type="entry name" value="ITPase-like_fam"/>
</dbReference>